<evidence type="ECO:0000313" key="1">
    <source>
        <dbReference type="EMBL" id="RAV21484.1"/>
    </source>
</evidence>
<proteinExistence type="predicted"/>
<evidence type="ECO:0000313" key="2">
    <source>
        <dbReference type="Proteomes" id="UP000250369"/>
    </source>
</evidence>
<organism evidence="1 2">
    <name type="scientific">Paenibacillus contaminans</name>
    <dbReference type="NCBI Taxonomy" id="450362"/>
    <lineage>
        <taxon>Bacteria</taxon>
        <taxon>Bacillati</taxon>
        <taxon>Bacillota</taxon>
        <taxon>Bacilli</taxon>
        <taxon>Bacillales</taxon>
        <taxon>Paenibacillaceae</taxon>
        <taxon>Paenibacillus</taxon>
    </lineage>
</organism>
<reference evidence="1 2" key="1">
    <citation type="journal article" date="2009" name="Int. J. Syst. Evol. Microbiol.">
        <title>Paenibacillus contaminans sp. nov., isolated from a contaminated laboratory plate.</title>
        <authorList>
            <person name="Chou J.H."/>
            <person name="Lee J.H."/>
            <person name="Lin M.C."/>
            <person name="Chang P.S."/>
            <person name="Arun A.B."/>
            <person name="Young C.C."/>
            <person name="Chen W.M."/>
        </authorList>
    </citation>
    <scope>NUCLEOTIDE SEQUENCE [LARGE SCALE GENOMIC DNA]</scope>
    <source>
        <strain evidence="1 2">CKOBP-6</strain>
    </source>
</reference>
<protein>
    <submittedName>
        <fullName evidence="1">Uncharacterized protein</fullName>
    </submittedName>
</protein>
<dbReference type="Proteomes" id="UP000250369">
    <property type="component" value="Unassembled WGS sequence"/>
</dbReference>
<dbReference type="OrthoDB" id="2186822at2"/>
<name>A0A329MP05_9BACL</name>
<keyword evidence="2" id="KW-1185">Reference proteome</keyword>
<comment type="caution">
    <text evidence="1">The sequence shown here is derived from an EMBL/GenBank/DDBJ whole genome shotgun (WGS) entry which is preliminary data.</text>
</comment>
<accession>A0A329MP05</accession>
<gene>
    <name evidence="1" type="ORF">DQG23_09410</name>
</gene>
<dbReference type="AlphaFoldDB" id="A0A329MP05"/>
<dbReference type="EMBL" id="QMFB01000004">
    <property type="protein sequence ID" value="RAV21484.1"/>
    <property type="molecule type" value="Genomic_DNA"/>
</dbReference>
<dbReference type="RefSeq" id="WP_113030575.1">
    <property type="nucleotide sequence ID" value="NZ_QMFB01000004.1"/>
</dbReference>
<sequence>MDFLRGIGKLAGDVTGLVIGGTVRVAGELVNSNYIKEIGNDVERVTAKTGEIAGQAASGVWDVGAGLLTADNRQAKTGIGELGDVVSTTVKGIGYGIEYVVESGKDMVTGMKENDKELLKEGVKKLGKAAAITTIGIGLVDLIDGPDGTGTTGTA</sequence>